<dbReference type="EMBL" id="CAMXCT010000503">
    <property type="protein sequence ID" value="CAI3979662.1"/>
    <property type="molecule type" value="Genomic_DNA"/>
</dbReference>
<dbReference type="EMBL" id="CAMXCT020000503">
    <property type="protein sequence ID" value="CAL1133037.1"/>
    <property type="molecule type" value="Genomic_DNA"/>
</dbReference>
<dbReference type="Proteomes" id="UP001152797">
    <property type="component" value="Unassembled WGS sequence"/>
</dbReference>
<evidence type="ECO:0000313" key="3">
    <source>
        <dbReference type="EMBL" id="CAL4766974.1"/>
    </source>
</evidence>
<name>A0A9P1BUU3_9DINO</name>
<reference evidence="1" key="1">
    <citation type="submission" date="2022-10" db="EMBL/GenBank/DDBJ databases">
        <authorList>
            <person name="Chen Y."/>
            <person name="Dougan E. K."/>
            <person name="Chan C."/>
            <person name="Rhodes N."/>
            <person name="Thang M."/>
        </authorList>
    </citation>
    <scope>NUCLEOTIDE SEQUENCE</scope>
</reference>
<gene>
    <name evidence="1" type="ORF">C1SCF055_LOCUS7599</name>
</gene>
<comment type="caution">
    <text evidence="1">The sequence shown here is derived from an EMBL/GenBank/DDBJ whole genome shotgun (WGS) entry which is preliminary data.</text>
</comment>
<evidence type="ECO:0000313" key="1">
    <source>
        <dbReference type="EMBL" id="CAI3979662.1"/>
    </source>
</evidence>
<accession>A0A9P1BUU3</accession>
<dbReference type="OrthoDB" id="439441at2759"/>
<organism evidence="1">
    <name type="scientific">Cladocopium goreaui</name>
    <dbReference type="NCBI Taxonomy" id="2562237"/>
    <lineage>
        <taxon>Eukaryota</taxon>
        <taxon>Sar</taxon>
        <taxon>Alveolata</taxon>
        <taxon>Dinophyceae</taxon>
        <taxon>Suessiales</taxon>
        <taxon>Symbiodiniaceae</taxon>
        <taxon>Cladocopium</taxon>
    </lineage>
</organism>
<proteinExistence type="predicted"/>
<protein>
    <submittedName>
        <fullName evidence="3">Sushi domain-containing protein</fullName>
    </submittedName>
</protein>
<sequence>MSGQISATQALAHDGSFSTQCSNVNSGYSGEIVTTCYLGSLVVNSTQCHPSPCAAGSAATVTLANVDSTHNSQAITAHDGSYSANCADHGDFYGSFQVTCAYGALTVDTSTCVENPCLSSASAEVNVGGITASRSPAAEVVHGSTWTAPCIDINWDYAGDVHMPLRYDNSSCILMELGCQTTGGENITVGNYTWVLQPSSNVLKDESFQVDCASHTEQKFVGEIRVTCGRLGNYSSGPTKPTNGSRHW</sequence>
<evidence type="ECO:0000313" key="4">
    <source>
        <dbReference type="Proteomes" id="UP001152797"/>
    </source>
</evidence>
<evidence type="ECO:0000313" key="2">
    <source>
        <dbReference type="EMBL" id="CAL1133037.1"/>
    </source>
</evidence>
<dbReference type="EMBL" id="CAMXCT030000503">
    <property type="protein sequence ID" value="CAL4766974.1"/>
    <property type="molecule type" value="Genomic_DNA"/>
</dbReference>
<reference evidence="2" key="2">
    <citation type="submission" date="2024-04" db="EMBL/GenBank/DDBJ databases">
        <authorList>
            <person name="Chen Y."/>
            <person name="Shah S."/>
            <person name="Dougan E. K."/>
            <person name="Thang M."/>
            <person name="Chan C."/>
        </authorList>
    </citation>
    <scope>NUCLEOTIDE SEQUENCE [LARGE SCALE GENOMIC DNA]</scope>
</reference>
<dbReference type="AlphaFoldDB" id="A0A9P1BUU3"/>
<keyword evidence="4" id="KW-1185">Reference proteome</keyword>